<name>A0A6F8PX77_9GAMM</name>
<keyword evidence="6" id="KW-1185">Reference proteome</keyword>
<dbReference type="NCBIfam" id="TIGR00462">
    <property type="entry name" value="genX"/>
    <property type="match status" value="1"/>
</dbReference>
<dbReference type="GO" id="GO:0006430">
    <property type="term" value="P:lysyl-tRNA aminoacylation"/>
    <property type="evidence" value="ECO:0007669"/>
    <property type="project" value="InterPro"/>
</dbReference>
<keyword evidence="5" id="KW-0648">Protein biosynthesis</keyword>
<dbReference type="EMBL" id="AP021889">
    <property type="protein sequence ID" value="BBP46598.1"/>
    <property type="molecule type" value="Genomic_DNA"/>
</dbReference>
<protein>
    <submittedName>
        <fullName evidence="5">Elongation factor P--(R)-beta-lysine ligase</fullName>
    </submittedName>
</protein>
<keyword evidence="3" id="KW-0067">ATP-binding</keyword>
<dbReference type="InterPro" id="IPR004364">
    <property type="entry name" value="Aa-tRNA-synt_II"/>
</dbReference>
<proteinExistence type="predicted"/>
<dbReference type="InterPro" id="IPR006195">
    <property type="entry name" value="aa-tRNA-synth_II"/>
</dbReference>
<keyword evidence="5" id="KW-0251">Elongation factor</keyword>
<accession>A0A6F8PX77</accession>
<dbReference type="AlphaFoldDB" id="A0A6F8PX77"/>
<evidence type="ECO:0000313" key="5">
    <source>
        <dbReference type="EMBL" id="BBP46598.1"/>
    </source>
</evidence>
<dbReference type="KEGG" id="tse:THMIRHAS_19710"/>
<dbReference type="GO" id="GO:0003746">
    <property type="term" value="F:translation elongation factor activity"/>
    <property type="evidence" value="ECO:0007669"/>
    <property type="project" value="UniProtKB-KW"/>
</dbReference>
<keyword evidence="1 5" id="KW-0436">Ligase</keyword>
<dbReference type="Pfam" id="PF00152">
    <property type="entry name" value="tRNA-synt_2"/>
    <property type="match status" value="1"/>
</dbReference>
<dbReference type="GO" id="GO:0000049">
    <property type="term" value="F:tRNA binding"/>
    <property type="evidence" value="ECO:0007669"/>
    <property type="project" value="TreeGrafter"/>
</dbReference>
<dbReference type="InterPro" id="IPR045864">
    <property type="entry name" value="aa-tRNA-synth_II/BPL/LPL"/>
</dbReference>
<dbReference type="InterPro" id="IPR004525">
    <property type="entry name" value="EpmA"/>
</dbReference>
<dbReference type="SUPFAM" id="SSF55681">
    <property type="entry name" value="Class II aaRS and biotin synthetases"/>
    <property type="match status" value="1"/>
</dbReference>
<dbReference type="PANTHER" id="PTHR42918">
    <property type="entry name" value="LYSYL-TRNA SYNTHETASE"/>
    <property type="match status" value="1"/>
</dbReference>
<organism evidence="5 6">
    <name type="scientific">Thiosulfatimonas sediminis</name>
    <dbReference type="NCBI Taxonomy" id="2675054"/>
    <lineage>
        <taxon>Bacteria</taxon>
        <taxon>Pseudomonadati</taxon>
        <taxon>Pseudomonadota</taxon>
        <taxon>Gammaproteobacteria</taxon>
        <taxon>Thiotrichales</taxon>
        <taxon>Piscirickettsiaceae</taxon>
        <taxon>Thiosulfatimonas</taxon>
    </lineage>
</organism>
<dbReference type="Gene3D" id="3.30.930.10">
    <property type="entry name" value="Bira Bifunctional Protein, Domain 2"/>
    <property type="match status" value="1"/>
</dbReference>
<evidence type="ECO:0000259" key="4">
    <source>
        <dbReference type="PROSITE" id="PS50862"/>
    </source>
</evidence>
<evidence type="ECO:0000313" key="6">
    <source>
        <dbReference type="Proteomes" id="UP000501726"/>
    </source>
</evidence>
<dbReference type="PANTHER" id="PTHR42918:SF6">
    <property type="entry name" value="ELONGATION FACTOR P--(R)-BETA-LYSINE LIGASE"/>
    <property type="match status" value="1"/>
</dbReference>
<dbReference type="GO" id="GO:0004824">
    <property type="term" value="F:lysine-tRNA ligase activity"/>
    <property type="evidence" value="ECO:0007669"/>
    <property type="project" value="InterPro"/>
</dbReference>
<evidence type="ECO:0000256" key="2">
    <source>
        <dbReference type="ARBA" id="ARBA00022741"/>
    </source>
</evidence>
<gene>
    <name evidence="5" type="primary">poxA</name>
    <name evidence="5" type="ORF">THMIRHAS_19710</name>
</gene>
<dbReference type="GO" id="GO:0005524">
    <property type="term" value="F:ATP binding"/>
    <property type="evidence" value="ECO:0007669"/>
    <property type="project" value="UniProtKB-KW"/>
</dbReference>
<evidence type="ECO:0000256" key="1">
    <source>
        <dbReference type="ARBA" id="ARBA00022598"/>
    </source>
</evidence>
<sequence>MNMMTRRERLQQRSQFLQQLRAFFYARDCLEVDTPLLSQGATPDVHLRSLSSWVQVPGYAEKRRYYWQTSPEYPMKRLLCEGSGDIFYLGKVFRDGDLSPRHQIEFTLLEWYRLDFSLTQLITEVVELINHILPQTRTVEYLSYAQAFAQFCGITDIFTASAAQCRVALEQSGAPEVVGVAPEDKVLWEQLLLTEVIEPQLGNGVITVLSDFPARDAALAKIHPENPLLAQRFEVFVDAMELANGYDELADAVLYRQRFNESLQQRAAQQLAGVPLDEHLLQTLADYPLPACSGVALGADRLLMLALGAQRIDEVICFGVEQA</sequence>
<reference evidence="6" key="1">
    <citation type="submission" date="2019-11" db="EMBL/GenBank/DDBJ databases">
        <title>Isolation and characterization of two novel species in the genus Thiomicrorhabdus.</title>
        <authorList>
            <person name="Mochizuki J."/>
            <person name="Kojima H."/>
            <person name="Fukui M."/>
        </authorList>
    </citation>
    <scope>NUCLEOTIDE SEQUENCE [LARGE SCALE GENOMIC DNA]</scope>
    <source>
        <strain evidence="6">aks77</strain>
    </source>
</reference>
<dbReference type="PROSITE" id="PS50862">
    <property type="entry name" value="AA_TRNA_LIGASE_II"/>
    <property type="match status" value="1"/>
</dbReference>
<keyword evidence="2" id="KW-0547">Nucleotide-binding</keyword>
<dbReference type="Proteomes" id="UP000501726">
    <property type="component" value="Chromosome"/>
</dbReference>
<feature type="domain" description="Aminoacyl-transfer RNA synthetases class-II family profile" evidence="4">
    <location>
        <begin position="13"/>
        <end position="313"/>
    </location>
</feature>
<dbReference type="GO" id="GO:0005829">
    <property type="term" value="C:cytosol"/>
    <property type="evidence" value="ECO:0007669"/>
    <property type="project" value="TreeGrafter"/>
</dbReference>
<evidence type="ECO:0000256" key="3">
    <source>
        <dbReference type="ARBA" id="ARBA00022840"/>
    </source>
</evidence>
<dbReference type="NCBIfam" id="NF006828">
    <property type="entry name" value="PRK09350.1"/>
    <property type="match status" value="1"/>
</dbReference>